<dbReference type="GO" id="GO:0004386">
    <property type="term" value="F:helicase activity"/>
    <property type="evidence" value="ECO:0007669"/>
    <property type="project" value="UniProtKB-KW"/>
</dbReference>
<dbReference type="Pfam" id="PF18135">
    <property type="entry name" value="Type_ISP_C"/>
    <property type="match status" value="1"/>
</dbReference>
<dbReference type="Pfam" id="PF04851">
    <property type="entry name" value="ResIII"/>
    <property type="match status" value="1"/>
</dbReference>
<dbReference type="InterPro" id="IPR039442">
    <property type="entry name" value="Mrr-like_dom"/>
</dbReference>
<dbReference type="PRINTS" id="PR00507">
    <property type="entry name" value="N12N6MTFRASE"/>
</dbReference>
<dbReference type="InterPro" id="IPR011856">
    <property type="entry name" value="tRNA_endonuc-like_dom_sf"/>
</dbReference>
<dbReference type="SMART" id="SM00490">
    <property type="entry name" value="HELICc"/>
    <property type="match status" value="1"/>
</dbReference>
<evidence type="ECO:0000259" key="3">
    <source>
        <dbReference type="PROSITE" id="PS51192"/>
    </source>
</evidence>
<dbReference type="SMART" id="SM00487">
    <property type="entry name" value="DEXDc"/>
    <property type="match status" value="1"/>
</dbReference>
<sequence length="1637" mass="180791">MGSVHEVIEEFRKAPSNSERGTKFEQLMVRYIQLDPTLSQQYEQVWRWMDWPGRDGKPDTGIDLVARERDTGEYTAIQCKFYEPTSTLSKSDIDSFFTASGKKPFSNRLIISTTDRWGANAEAALADQIIPVQRIGLAEIAESPIDWDIAYPGDDFQVTLTEAVKHTPRPHQQEAIDAVFAGFDAGHDRGKLIMACGTGKTFTALKIAERTAANNGGSARILFAVPSISLLSQTLREWTAQSTLDLRAFAVCSDVKVSRSAEDINAYDVQIPVTTDAPTLAAEMGHRKRAKGLTVVFTTYQSLPVVAAAQRLGVDGFDLVICDEAHRTTGVTLFGADESNFVKVHDPNFIHADRRLYMTATPRIFDDNVRAKADEHSAEITSMDDENTYGPEFHRLSFGEAVDRGLLTDYKVIVLTVDESVMVSPLQSQLAGEVGELRLDDASKIVGCWNGLAKRAGKAPDGTGFTPGEAPMRRAVAFAKDIAASKQIADVFPAVVDSYRELLTDSENDGQVIDSTNLDLTCAVRHVDGTYNALERNRELAWLKAPIPESECRILTNARCLSEGVDVPALDAVMFLNPRNSVVDVVQSVGRVMRKADDKAYGYIILPVAVPAGVSPAAALNDNIKFKVVWQVLNALRAHDDRFNAMVNSIALNATAELKAGQGTDRLIGGHIGPMTGDDSFDDGTRPDNDSASGASTGDDGTAMATQMALFSLSEWQEAIYARIVDKVGTRAYWENWASDVADIAAALTARIQATLAAADSSIVAAFDQFLTGLRDNLNDSITRDDAISMLAQHLITKPVFDALFADHDFASHNPVAIVMQNMVDRLGGAGLEAEIAHLQGFYDSVRIRAAEVTTAEGKQQVIADLYEKFFRIGFRKQAEALGIVYTPVQVVDFILRAADQASRDAFGRGLTDEGVHILDPFTGTGTFMTRLLQSGLIEPADLARKYASELHANEIMLLAYYIAAVNIETTYHALEGVSAETYTPFEGIVLADTFQITEDDDSMDAVMFPQNNDRILKQLATPINVVIGNPPYSVGQTSANDLNANISYLTLDARIAGTYVKRSTGGRKSQLYDSYVRAFRWATDRIGDAGVVAFVSNGGWIDGNTADGIRLSLADEYAKIYVYNLRGNARTAGQLRQQEKGNVFGGGARTTVAILVGVKDPAHTGACEILYRDIGDYLTREQKLDIVDSGTLDSIDWQSIAPNTHGDWISQRSADFKMWPALGDKTGTVDTIFKNHSLGLGTNRDVWCYNYGRSALRENMRRMIDFYDSQVSGFAAWRNSHHNGDHKPEVDHFIETDPKKISWGGTLKKDVASGKRIQYDDSSIVRGSYRPFQSQFVYFNRDVNNRVYQLPSMFPTPHHQNLGIVLTGPASHFEFTPFITDLLPNLHLLDTAQFFPRWTYTKAEASDGELDFASAATDVDEHGYRRIDNITDQILDLYREAVGAQVTKNDIFYYVYGLLHDPTYRATYAADLKKMLPHIPTPDSRERFEQLTTAGRALAELHVDYELVEPYPLEVTLKPNAPADDRETWRVAKMKWAKRKDPGTGKNVDDRTTIIYSPKVTISGIPEDADRYLLGPRSALAWIIERYQVKTDKASGIVNDPNDWCDEHDDPTYIVDLIKRVTSVAVETMKIVDSLS</sequence>
<reference evidence="4 5" key="1">
    <citation type="submission" date="2024-09" db="EMBL/GenBank/DDBJ databases">
        <authorList>
            <person name="Sun Q."/>
            <person name="Mori K."/>
        </authorList>
    </citation>
    <scope>NUCLEOTIDE SEQUENCE [LARGE SCALE GENOMIC DNA]</scope>
    <source>
        <strain evidence="4 5">CCM 7957</strain>
    </source>
</reference>
<dbReference type="InterPro" id="IPR029063">
    <property type="entry name" value="SAM-dependent_MTases_sf"/>
</dbReference>
<feature type="domain" description="Helicase ATP-binding" evidence="3">
    <location>
        <begin position="181"/>
        <end position="380"/>
    </location>
</feature>
<keyword evidence="4" id="KW-0547">Nucleotide-binding</keyword>
<dbReference type="Pfam" id="PF02384">
    <property type="entry name" value="N6_Mtase"/>
    <property type="match status" value="1"/>
</dbReference>
<feature type="region of interest" description="Disordered" evidence="2">
    <location>
        <begin position="678"/>
        <end position="701"/>
    </location>
</feature>
<dbReference type="SUPFAM" id="SSF52980">
    <property type="entry name" value="Restriction endonuclease-like"/>
    <property type="match status" value="1"/>
</dbReference>
<dbReference type="InterPro" id="IPR002052">
    <property type="entry name" value="DNA_methylase_N6_adenine_CS"/>
</dbReference>
<comment type="caution">
    <text evidence="4">The sequence shown here is derived from an EMBL/GenBank/DDBJ whole genome shotgun (WGS) entry which is preliminary data.</text>
</comment>
<dbReference type="Proteomes" id="UP001589783">
    <property type="component" value="Unassembled WGS sequence"/>
</dbReference>
<evidence type="ECO:0000256" key="1">
    <source>
        <dbReference type="ARBA" id="ARBA00022747"/>
    </source>
</evidence>
<dbReference type="Gene3D" id="3.40.50.150">
    <property type="entry name" value="Vaccinia Virus protein VP39"/>
    <property type="match status" value="1"/>
</dbReference>
<dbReference type="Pfam" id="PF13156">
    <property type="entry name" value="Mrr_cat_2"/>
    <property type="match status" value="1"/>
</dbReference>
<organism evidence="4 5">
    <name type="scientific">Gordonia phosphorivorans</name>
    <dbReference type="NCBI Taxonomy" id="1056982"/>
    <lineage>
        <taxon>Bacteria</taxon>
        <taxon>Bacillati</taxon>
        <taxon>Actinomycetota</taxon>
        <taxon>Actinomycetes</taxon>
        <taxon>Mycobacteriales</taxon>
        <taxon>Gordoniaceae</taxon>
        <taxon>Gordonia</taxon>
    </lineage>
</organism>
<dbReference type="InterPro" id="IPR041635">
    <property type="entry name" value="Type_ISP_LLaBIII_C"/>
</dbReference>
<dbReference type="InterPro" id="IPR003356">
    <property type="entry name" value="DNA_methylase_A-5"/>
</dbReference>
<dbReference type="InterPro" id="IPR001650">
    <property type="entry name" value="Helicase_C-like"/>
</dbReference>
<dbReference type="InterPro" id="IPR006935">
    <property type="entry name" value="Helicase/UvrB_N"/>
</dbReference>
<dbReference type="InterPro" id="IPR027417">
    <property type="entry name" value="P-loop_NTPase"/>
</dbReference>
<keyword evidence="4" id="KW-0347">Helicase</keyword>
<dbReference type="EMBL" id="JBHLWV010000018">
    <property type="protein sequence ID" value="MFC0314871.1"/>
    <property type="molecule type" value="Genomic_DNA"/>
</dbReference>
<dbReference type="RefSeq" id="WP_382363058.1">
    <property type="nucleotide sequence ID" value="NZ_JBHLWV010000018.1"/>
</dbReference>
<proteinExistence type="predicted"/>
<dbReference type="PROSITE" id="PS00092">
    <property type="entry name" value="N6_MTASE"/>
    <property type="match status" value="1"/>
</dbReference>
<dbReference type="InterPro" id="IPR011335">
    <property type="entry name" value="Restrct_endonuc-II-like"/>
</dbReference>
<dbReference type="PANTHER" id="PTHR47396:SF1">
    <property type="entry name" value="ATP-DEPENDENT HELICASE IRC3-RELATED"/>
    <property type="match status" value="1"/>
</dbReference>
<keyword evidence="1" id="KW-0680">Restriction system</keyword>
<evidence type="ECO:0000313" key="5">
    <source>
        <dbReference type="Proteomes" id="UP001589783"/>
    </source>
</evidence>
<accession>A0ABV6H7L2</accession>
<dbReference type="InterPro" id="IPR050742">
    <property type="entry name" value="Helicase_Restrict-Modif_Enz"/>
</dbReference>
<dbReference type="InterPro" id="IPR053980">
    <property type="entry name" value="ISP_coupler"/>
</dbReference>
<dbReference type="Pfam" id="PF00271">
    <property type="entry name" value="Helicase_C"/>
    <property type="match status" value="1"/>
</dbReference>
<dbReference type="Gene3D" id="3.40.50.300">
    <property type="entry name" value="P-loop containing nucleotide triphosphate hydrolases"/>
    <property type="match status" value="2"/>
</dbReference>
<keyword evidence="4" id="KW-0067">ATP-binding</keyword>
<name>A0ABV6H7L2_9ACTN</name>
<evidence type="ECO:0000313" key="4">
    <source>
        <dbReference type="EMBL" id="MFC0314871.1"/>
    </source>
</evidence>
<keyword evidence="5" id="KW-1185">Reference proteome</keyword>
<dbReference type="Pfam" id="PF22240">
    <property type="entry name" value="ISP_coupler"/>
    <property type="match status" value="1"/>
</dbReference>
<keyword evidence="4" id="KW-0378">Hydrolase</keyword>
<gene>
    <name evidence="4" type="ORF">ACFFJD_08410</name>
</gene>
<protein>
    <submittedName>
        <fullName evidence="4">DEAD/DEAH box helicase</fullName>
    </submittedName>
</protein>
<evidence type="ECO:0000256" key="2">
    <source>
        <dbReference type="SAM" id="MobiDB-lite"/>
    </source>
</evidence>
<dbReference type="SUPFAM" id="SSF53335">
    <property type="entry name" value="S-adenosyl-L-methionine-dependent methyltransferases"/>
    <property type="match status" value="1"/>
</dbReference>
<dbReference type="CDD" id="cd18785">
    <property type="entry name" value="SF2_C"/>
    <property type="match status" value="1"/>
</dbReference>
<dbReference type="SUPFAM" id="SSF52540">
    <property type="entry name" value="P-loop containing nucleoside triphosphate hydrolases"/>
    <property type="match status" value="2"/>
</dbReference>
<dbReference type="PANTHER" id="PTHR47396">
    <property type="entry name" value="TYPE I RESTRICTION ENZYME ECOKI R PROTEIN"/>
    <property type="match status" value="1"/>
</dbReference>
<dbReference type="InterPro" id="IPR014001">
    <property type="entry name" value="Helicase_ATP-bd"/>
</dbReference>
<dbReference type="PROSITE" id="PS51192">
    <property type="entry name" value="HELICASE_ATP_BIND_1"/>
    <property type="match status" value="1"/>
</dbReference>
<dbReference type="Gene3D" id="3.40.1350.10">
    <property type="match status" value="1"/>
</dbReference>
<dbReference type="CDD" id="cd22333">
    <property type="entry name" value="LlaBIII_nuclease-like"/>
    <property type="match status" value="1"/>
</dbReference>